<protein>
    <submittedName>
        <fullName evidence="1">Uncharacterized protein</fullName>
    </submittedName>
</protein>
<evidence type="ECO:0000313" key="1">
    <source>
        <dbReference type="EMBL" id="KAK3900078.1"/>
    </source>
</evidence>
<accession>A0AAN6RRR4</accession>
<reference evidence="1" key="2">
    <citation type="submission" date="2023-05" db="EMBL/GenBank/DDBJ databases">
        <authorList>
            <consortium name="Lawrence Berkeley National Laboratory"/>
            <person name="Steindorff A."/>
            <person name="Hensen N."/>
            <person name="Bonometti L."/>
            <person name="Westerberg I."/>
            <person name="Brannstrom I.O."/>
            <person name="Guillou S."/>
            <person name="Cros-Aarteil S."/>
            <person name="Calhoun S."/>
            <person name="Haridas S."/>
            <person name="Kuo A."/>
            <person name="Mondo S."/>
            <person name="Pangilinan J."/>
            <person name="Riley R."/>
            <person name="Labutti K."/>
            <person name="Andreopoulos B."/>
            <person name="Lipzen A."/>
            <person name="Chen C."/>
            <person name="Yanf M."/>
            <person name="Daum C."/>
            <person name="Ng V."/>
            <person name="Clum A."/>
            <person name="Ohm R."/>
            <person name="Martin F."/>
            <person name="Silar P."/>
            <person name="Natvig D."/>
            <person name="Lalanne C."/>
            <person name="Gautier V."/>
            <person name="Ament-Velasquez S.L."/>
            <person name="Kruys A."/>
            <person name="Hutchinson M.I."/>
            <person name="Powell A.J."/>
            <person name="Barry K."/>
            <person name="Miller A.N."/>
            <person name="Grigoriev I.V."/>
            <person name="Debuchy R."/>
            <person name="Gladieux P."/>
            <person name="Thoren M.H."/>
            <person name="Johannesson H."/>
        </authorList>
    </citation>
    <scope>NUCLEOTIDE SEQUENCE</scope>
    <source>
        <strain evidence="1">CBS 103.79</strain>
    </source>
</reference>
<dbReference type="AlphaFoldDB" id="A0AAN6RRR4"/>
<dbReference type="Proteomes" id="UP001303889">
    <property type="component" value="Unassembled WGS sequence"/>
</dbReference>
<evidence type="ECO:0000313" key="2">
    <source>
        <dbReference type="Proteomes" id="UP001303889"/>
    </source>
</evidence>
<comment type="caution">
    <text evidence="1">The sequence shown here is derived from an EMBL/GenBank/DDBJ whole genome shotgun (WGS) entry which is preliminary data.</text>
</comment>
<gene>
    <name evidence="1" type="ORF">C8A05DRAFT_36290</name>
</gene>
<sequence length="470" mass="53472">MTPENYNACHLGALPRELLDCVFFDFDAIADLARFIRTARFVYRRYEARQRVVLWRVLQNELGPVLVDAQFLDMFPYADPADWEHYYDYMSSMAVVYQDMLKPPLHSRRGGGGGGVSGGRGSDAHHCPTLSLDELTSLCRTLRQVNFLADAYVRAQLWSFQLGGEEVSSPDPSPTASAPSSLGAATAPLSPVERRRVLLAFYRRQIVSNAWASTRRAGYWVEEDLAAISGTGEERGTPLGLMSVLESWENQQIDHANVFIIRLCLALVRCARTTRSTRPLWGVDFSDAYSHQDCLADYLRANPALTEKALRTMAALVTRAAGLENDDLITMDLDEDGHRHHSLFDECVSKWRLMPLLHAWQMDRAHTYPESLIYRWERDGKEVKYTGDAVELPPFAWIDGLEGNFVNWYGESLNDIPRFALRDGAKNRARHRTSMLWRCAGFALWDRERVESLKKMEWLKTARTGWVLGV</sequence>
<organism evidence="1 2">
    <name type="scientific">Staphylotrichum tortipilum</name>
    <dbReference type="NCBI Taxonomy" id="2831512"/>
    <lineage>
        <taxon>Eukaryota</taxon>
        <taxon>Fungi</taxon>
        <taxon>Dikarya</taxon>
        <taxon>Ascomycota</taxon>
        <taxon>Pezizomycotina</taxon>
        <taxon>Sordariomycetes</taxon>
        <taxon>Sordariomycetidae</taxon>
        <taxon>Sordariales</taxon>
        <taxon>Chaetomiaceae</taxon>
        <taxon>Staphylotrichum</taxon>
    </lineage>
</organism>
<proteinExistence type="predicted"/>
<keyword evidence="2" id="KW-1185">Reference proteome</keyword>
<reference evidence="1" key="1">
    <citation type="journal article" date="2023" name="Mol. Phylogenet. Evol.">
        <title>Genome-scale phylogeny and comparative genomics of the fungal order Sordariales.</title>
        <authorList>
            <person name="Hensen N."/>
            <person name="Bonometti L."/>
            <person name="Westerberg I."/>
            <person name="Brannstrom I.O."/>
            <person name="Guillou S."/>
            <person name="Cros-Aarteil S."/>
            <person name="Calhoun S."/>
            <person name="Haridas S."/>
            <person name="Kuo A."/>
            <person name="Mondo S."/>
            <person name="Pangilinan J."/>
            <person name="Riley R."/>
            <person name="LaButti K."/>
            <person name="Andreopoulos B."/>
            <person name="Lipzen A."/>
            <person name="Chen C."/>
            <person name="Yan M."/>
            <person name="Daum C."/>
            <person name="Ng V."/>
            <person name="Clum A."/>
            <person name="Steindorff A."/>
            <person name="Ohm R.A."/>
            <person name="Martin F."/>
            <person name="Silar P."/>
            <person name="Natvig D.O."/>
            <person name="Lalanne C."/>
            <person name="Gautier V."/>
            <person name="Ament-Velasquez S.L."/>
            <person name="Kruys A."/>
            <person name="Hutchinson M.I."/>
            <person name="Powell A.J."/>
            <person name="Barry K."/>
            <person name="Miller A.N."/>
            <person name="Grigoriev I.V."/>
            <person name="Debuchy R."/>
            <person name="Gladieux P."/>
            <person name="Hiltunen Thoren M."/>
            <person name="Johannesson H."/>
        </authorList>
    </citation>
    <scope>NUCLEOTIDE SEQUENCE</scope>
    <source>
        <strain evidence="1">CBS 103.79</strain>
    </source>
</reference>
<name>A0AAN6RRR4_9PEZI</name>
<dbReference type="EMBL" id="MU855708">
    <property type="protein sequence ID" value="KAK3900078.1"/>
    <property type="molecule type" value="Genomic_DNA"/>
</dbReference>